<dbReference type="SUPFAM" id="SSF53098">
    <property type="entry name" value="Ribonuclease H-like"/>
    <property type="match status" value="1"/>
</dbReference>
<proteinExistence type="predicted"/>
<protein>
    <submittedName>
        <fullName evidence="1">Uncharacterized protein</fullName>
    </submittedName>
</protein>
<sequence length="160" mass="18129">MADALKLDLDLLCDGDYFHVRCCARILNLIVQDGLKELDEAVKKVRECVKYCKGSQNRKNAFLRVVQHVGLNSSRGLRQDVSTRWNSTFLMLDNALFYKKALLQMEKTDANFVHCPSSQEWSKIEKISSLQPEIEALCKKVTTLKVDVDEDAKESDTSGA</sequence>
<keyword evidence="2" id="KW-1185">Reference proteome</keyword>
<comment type="caution">
    <text evidence="1">The sequence shown here is derived from an EMBL/GenBank/DDBJ whole genome shotgun (WGS) entry which is preliminary data.</text>
</comment>
<gene>
    <name evidence="1" type="ORF">LVIROSA_LOCUS36375</name>
</gene>
<dbReference type="EMBL" id="CAKMRJ010005634">
    <property type="protein sequence ID" value="CAH1450987.1"/>
    <property type="molecule type" value="Genomic_DNA"/>
</dbReference>
<evidence type="ECO:0000313" key="1">
    <source>
        <dbReference type="EMBL" id="CAH1450987.1"/>
    </source>
</evidence>
<dbReference type="Proteomes" id="UP001157418">
    <property type="component" value="Unassembled WGS sequence"/>
</dbReference>
<evidence type="ECO:0000313" key="2">
    <source>
        <dbReference type="Proteomes" id="UP001157418"/>
    </source>
</evidence>
<name>A0AAU9PLI4_9ASTR</name>
<dbReference type="PANTHER" id="PTHR46481">
    <property type="entry name" value="ZINC FINGER BED DOMAIN-CONTAINING PROTEIN 4"/>
    <property type="match status" value="1"/>
</dbReference>
<dbReference type="PANTHER" id="PTHR46481:SF6">
    <property type="entry name" value="ZINC FINGER BED DOMAIN-CONTAINING PROTEIN RICESLEEPER 2-LIKE"/>
    <property type="match status" value="1"/>
</dbReference>
<dbReference type="InterPro" id="IPR052035">
    <property type="entry name" value="ZnF_BED_domain_contain"/>
</dbReference>
<dbReference type="AlphaFoldDB" id="A0AAU9PLI4"/>
<accession>A0AAU9PLI4</accession>
<organism evidence="1 2">
    <name type="scientific">Lactuca virosa</name>
    <dbReference type="NCBI Taxonomy" id="75947"/>
    <lineage>
        <taxon>Eukaryota</taxon>
        <taxon>Viridiplantae</taxon>
        <taxon>Streptophyta</taxon>
        <taxon>Embryophyta</taxon>
        <taxon>Tracheophyta</taxon>
        <taxon>Spermatophyta</taxon>
        <taxon>Magnoliopsida</taxon>
        <taxon>eudicotyledons</taxon>
        <taxon>Gunneridae</taxon>
        <taxon>Pentapetalae</taxon>
        <taxon>asterids</taxon>
        <taxon>campanulids</taxon>
        <taxon>Asterales</taxon>
        <taxon>Asteraceae</taxon>
        <taxon>Cichorioideae</taxon>
        <taxon>Cichorieae</taxon>
        <taxon>Lactucinae</taxon>
        <taxon>Lactuca</taxon>
    </lineage>
</organism>
<reference evidence="1 2" key="1">
    <citation type="submission" date="2022-01" db="EMBL/GenBank/DDBJ databases">
        <authorList>
            <person name="Xiong W."/>
            <person name="Schranz E."/>
        </authorList>
    </citation>
    <scope>NUCLEOTIDE SEQUENCE [LARGE SCALE GENOMIC DNA]</scope>
</reference>
<dbReference type="InterPro" id="IPR012337">
    <property type="entry name" value="RNaseH-like_sf"/>
</dbReference>